<gene>
    <name evidence="2" type="ORF">TSUD_164180</name>
</gene>
<dbReference type="AlphaFoldDB" id="A0A2Z6N9I1"/>
<evidence type="ECO:0000259" key="1">
    <source>
        <dbReference type="PROSITE" id="PS50181"/>
    </source>
</evidence>
<dbReference type="SMART" id="SM00579">
    <property type="entry name" value="FBD"/>
    <property type="match status" value="1"/>
</dbReference>
<dbReference type="PANTHER" id="PTHR31900">
    <property type="entry name" value="F-BOX/RNI SUPERFAMILY PROTEIN-RELATED"/>
    <property type="match status" value="1"/>
</dbReference>
<proteinExistence type="predicted"/>
<dbReference type="InterPro" id="IPR006566">
    <property type="entry name" value="FBD"/>
</dbReference>
<dbReference type="InterPro" id="IPR050232">
    <property type="entry name" value="FBL13/AtMIF1-like"/>
</dbReference>
<dbReference type="InterPro" id="IPR053781">
    <property type="entry name" value="F-box_AtFBL13-like"/>
</dbReference>
<dbReference type="OrthoDB" id="1436850at2759"/>
<name>A0A2Z6N9I1_TRISU</name>
<reference evidence="3" key="1">
    <citation type="journal article" date="2017" name="Front. Plant Sci.">
        <title>Climate Clever Clovers: New Paradigm to Reduce the Environmental Footprint of Ruminants by Breeding Low Methanogenic Forages Utilizing Haplotype Variation.</title>
        <authorList>
            <person name="Kaur P."/>
            <person name="Appels R."/>
            <person name="Bayer P.E."/>
            <person name="Keeble-Gagnere G."/>
            <person name="Wang J."/>
            <person name="Hirakawa H."/>
            <person name="Shirasawa K."/>
            <person name="Vercoe P."/>
            <person name="Stefanova K."/>
            <person name="Durmic Z."/>
            <person name="Nichols P."/>
            <person name="Revell C."/>
            <person name="Isobe S.N."/>
            <person name="Edwards D."/>
            <person name="Erskine W."/>
        </authorList>
    </citation>
    <scope>NUCLEOTIDE SEQUENCE [LARGE SCALE GENOMIC DNA]</scope>
    <source>
        <strain evidence="3">cv. Daliak</strain>
    </source>
</reference>
<protein>
    <recommendedName>
        <fullName evidence="1">F-box domain-containing protein</fullName>
    </recommendedName>
</protein>
<feature type="domain" description="F-box" evidence="1">
    <location>
        <begin position="3"/>
        <end position="57"/>
    </location>
</feature>
<dbReference type="Gene3D" id="1.20.1280.50">
    <property type="match status" value="1"/>
</dbReference>
<dbReference type="InterPro" id="IPR032675">
    <property type="entry name" value="LRR_dom_sf"/>
</dbReference>
<dbReference type="SUPFAM" id="SSF52058">
    <property type="entry name" value="L domain-like"/>
    <property type="match status" value="1"/>
</dbReference>
<sequence length="381" mass="44531">MIDDRISALPDEVICHIISFLPTEDVFTTNVLSKRWRPLGGLLLHNLDFDDRRWSRELYPRFINLVYQTIYARSVHKPIKRFRLRCDGNSIYEPLESDVVTWLTAAAERGMEHLDVHISYRHNFTCVFSFKNIAVLKLKVIRITAMPNSSVDLPLLKTLHLNGVYFSQHWFLLEIFNGCPILEDFEAKNIFVRHSTNEYDTEFKSLTKLVKANISNLSVFNVPLEAFSNVEFLRLEEFYGCVPVFANLTHLEVICRRNVNWCSLYDVLEKCPKLQNLVLNMPQLVTSVSCLLWYPNIFPKCLSSQFKECTIENYRGQQHELQFVHQLMLNSTSLHRITICSPPFMIPQEMLEMQKELSFFPISSATCELRLKFVRVAENCF</sequence>
<evidence type="ECO:0000313" key="3">
    <source>
        <dbReference type="Proteomes" id="UP000242715"/>
    </source>
</evidence>
<evidence type="ECO:0000313" key="2">
    <source>
        <dbReference type="EMBL" id="GAU25877.1"/>
    </source>
</evidence>
<dbReference type="CDD" id="cd22160">
    <property type="entry name" value="F-box_AtFBL13-like"/>
    <property type="match status" value="1"/>
</dbReference>
<dbReference type="InterPro" id="IPR001810">
    <property type="entry name" value="F-box_dom"/>
</dbReference>
<organism evidence="2 3">
    <name type="scientific">Trifolium subterraneum</name>
    <name type="common">Subterranean clover</name>
    <dbReference type="NCBI Taxonomy" id="3900"/>
    <lineage>
        <taxon>Eukaryota</taxon>
        <taxon>Viridiplantae</taxon>
        <taxon>Streptophyta</taxon>
        <taxon>Embryophyta</taxon>
        <taxon>Tracheophyta</taxon>
        <taxon>Spermatophyta</taxon>
        <taxon>Magnoliopsida</taxon>
        <taxon>eudicotyledons</taxon>
        <taxon>Gunneridae</taxon>
        <taxon>Pentapetalae</taxon>
        <taxon>rosids</taxon>
        <taxon>fabids</taxon>
        <taxon>Fabales</taxon>
        <taxon>Fabaceae</taxon>
        <taxon>Papilionoideae</taxon>
        <taxon>50 kb inversion clade</taxon>
        <taxon>NPAAA clade</taxon>
        <taxon>Hologalegina</taxon>
        <taxon>IRL clade</taxon>
        <taxon>Trifolieae</taxon>
        <taxon>Trifolium</taxon>
    </lineage>
</organism>
<dbReference type="SUPFAM" id="SSF81383">
    <property type="entry name" value="F-box domain"/>
    <property type="match status" value="1"/>
</dbReference>
<dbReference type="PANTHER" id="PTHR31900:SF34">
    <property type="entry name" value="EMB|CAB62440.1-RELATED"/>
    <property type="match status" value="1"/>
</dbReference>
<keyword evidence="3" id="KW-1185">Reference proteome</keyword>
<dbReference type="PROSITE" id="PS50181">
    <property type="entry name" value="FBOX"/>
    <property type="match status" value="1"/>
</dbReference>
<dbReference type="Gene3D" id="3.80.10.10">
    <property type="entry name" value="Ribonuclease Inhibitor"/>
    <property type="match status" value="1"/>
</dbReference>
<dbReference type="EMBL" id="DF973323">
    <property type="protein sequence ID" value="GAU25877.1"/>
    <property type="molecule type" value="Genomic_DNA"/>
</dbReference>
<dbReference type="Pfam" id="PF00646">
    <property type="entry name" value="F-box"/>
    <property type="match status" value="1"/>
</dbReference>
<dbReference type="Pfam" id="PF08387">
    <property type="entry name" value="FBD"/>
    <property type="match status" value="1"/>
</dbReference>
<dbReference type="InterPro" id="IPR036047">
    <property type="entry name" value="F-box-like_dom_sf"/>
</dbReference>
<dbReference type="Proteomes" id="UP000242715">
    <property type="component" value="Unassembled WGS sequence"/>
</dbReference>
<accession>A0A2Z6N9I1</accession>